<dbReference type="HOGENOM" id="CLU_1679278_0_0_1"/>
<proteinExistence type="predicted"/>
<accession>A7TK18</accession>
<protein>
    <submittedName>
        <fullName evidence="2">Uncharacterized protein</fullName>
    </submittedName>
</protein>
<dbReference type="RefSeq" id="XP_001645222.1">
    <property type="nucleotide sequence ID" value="XM_001645172.1"/>
</dbReference>
<name>A7TK18_VANPO</name>
<feature type="compositionally biased region" description="Low complexity" evidence="1">
    <location>
        <begin position="52"/>
        <end position="64"/>
    </location>
</feature>
<evidence type="ECO:0000313" key="2">
    <source>
        <dbReference type="EMBL" id="EDO17364.1"/>
    </source>
</evidence>
<sequence length="157" mass="17720">MSRLEKPNDDDLFYFSVTNDVYLEELPDCIISPLLKHPNMLQNTKPNYTANASASASAGAGASDSGDKNNETQATKGVNNIVTPVSKINDEIFELEHDLELPMMVMKSDYNYNYTYSSYNDKSSVVPRYELGLHDSIDTSEYINSAQRNYRVWLSKV</sequence>
<dbReference type="GeneID" id="5545581"/>
<evidence type="ECO:0000313" key="3">
    <source>
        <dbReference type="Proteomes" id="UP000000267"/>
    </source>
</evidence>
<dbReference type="InParanoid" id="A7TK18"/>
<keyword evidence="3" id="KW-1185">Reference proteome</keyword>
<dbReference type="Proteomes" id="UP000000267">
    <property type="component" value="Unassembled WGS sequence"/>
</dbReference>
<dbReference type="KEGG" id="vpo:Kpol_1060p20"/>
<feature type="region of interest" description="Disordered" evidence="1">
    <location>
        <begin position="51"/>
        <end position="76"/>
    </location>
</feature>
<organism evidence="3">
    <name type="scientific">Vanderwaltozyma polyspora (strain ATCC 22028 / DSM 70294 / BCRC 21397 / CBS 2163 / NBRC 10782 / NRRL Y-8283 / UCD 57-17)</name>
    <name type="common">Kluyveromyces polysporus</name>
    <dbReference type="NCBI Taxonomy" id="436907"/>
    <lineage>
        <taxon>Eukaryota</taxon>
        <taxon>Fungi</taxon>
        <taxon>Dikarya</taxon>
        <taxon>Ascomycota</taxon>
        <taxon>Saccharomycotina</taxon>
        <taxon>Saccharomycetes</taxon>
        <taxon>Saccharomycetales</taxon>
        <taxon>Saccharomycetaceae</taxon>
        <taxon>Vanderwaltozyma</taxon>
    </lineage>
</organism>
<dbReference type="AlphaFoldDB" id="A7TK18"/>
<evidence type="ECO:0000256" key="1">
    <source>
        <dbReference type="SAM" id="MobiDB-lite"/>
    </source>
</evidence>
<reference evidence="2 3" key="1">
    <citation type="journal article" date="2007" name="Proc. Natl. Acad. Sci. U.S.A.">
        <title>Independent sorting-out of thousands of duplicated gene pairs in two yeast species descended from a whole-genome duplication.</title>
        <authorList>
            <person name="Scannell D.R."/>
            <person name="Frank A.C."/>
            <person name="Conant G.C."/>
            <person name="Byrne K.P."/>
            <person name="Woolfit M."/>
            <person name="Wolfe K.H."/>
        </authorList>
    </citation>
    <scope>NUCLEOTIDE SEQUENCE [LARGE SCALE GENOMIC DNA]</scope>
    <source>
        <strain evidence="3">ATCC 22028 / DSM 70294 / BCRC 21397 / CBS 2163 / NBRC 10782 / NRRL Y-8283 / UCD 57-17</strain>
    </source>
</reference>
<gene>
    <name evidence="2" type="ORF">Kpol_1060p20</name>
</gene>
<dbReference type="EMBL" id="DS480405">
    <property type="protein sequence ID" value="EDO17364.1"/>
    <property type="molecule type" value="Genomic_DNA"/>
</dbReference>